<feature type="transmembrane region" description="Helical" evidence="1">
    <location>
        <begin position="123"/>
        <end position="142"/>
    </location>
</feature>
<feature type="transmembrane region" description="Helical" evidence="1">
    <location>
        <begin position="371"/>
        <end position="391"/>
    </location>
</feature>
<dbReference type="Pfam" id="PF09586">
    <property type="entry name" value="YfhO"/>
    <property type="match status" value="1"/>
</dbReference>
<reference evidence="3" key="1">
    <citation type="submission" date="2016-11" db="EMBL/GenBank/DDBJ databases">
        <authorList>
            <person name="Varghese N."/>
            <person name="Submissions S."/>
        </authorList>
    </citation>
    <scope>NUCLEOTIDE SEQUENCE [LARGE SCALE GENOMIC DNA]</scope>
    <source>
        <strain evidence="3">DSM 22638</strain>
    </source>
</reference>
<evidence type="ECO:0000256" key="1">
    <source>
        <dbReference type="SAM" id="Phobius"/>
    </source>
</evidence>
<dbReference type="Proteomes" id="UP000184532">
    <property type="component" value="Unassembled WGS sequence"/>
</dbReference>
<dbReference type="InterPro" id="IPR018580">
    <property type="entry name" value="Uncharacterised_YfhO"/>
</dbReference>
<feature type="transmembrane region" description="Helical" evidence="1">
    <location>
        <begin position="524"/>
        <end position="546"/>
    </location>
</feature>
<keyword evidence="1" id="KW-0812">Transmembrane</keyword>
<dbReference type="AlphaFoldDB" id="A0A1M5J0B1"/>
<feature type="transmembrane region" description="Helical" evidence="1">
    <location>
        <begin position="170"/>
        <end position="186"/>
    </location>
</feature>
<organism evidence="2 3">
    <name type="scientific">Flagellimonas flava</name>
    <dbReference type="NCBI Taxonomy" id="570519"/>
    <lineage>
        <taxon>Bacteria</taxon>
        <taxon>Pseudomonadati</taxon>
        <taxon>Bacteroidota</taxon>
        <taxon>Flavobacteriia</taxon>
        <taxon>Flavobacteriales</taxon>
        <taxon>Flavobacteriaceae</taxon>
        <taxon>Flagellimonas</taxon>
    </lineage>
</organism>
<name>A0A1M5J0B1_9FLAO</name>
<protein>
    <submittedName>
        <fullName evidence="2">Membrane protein YfhO</fullName>
    </submittedName>
</protein>
<feature type="transmembrane region" description="Helical" evidence="1">
    <location>
        <begin position="148"/>
        <end position="165"/>
    </location>
</feature>
<keyword evidence="1" id="KW-1133">Transmembrane helix</keyword>
<evidence type="ECO:0000313" key="3">
    <source>
        <dbReference type="Proteomes" id="UP000184532"/>
    </source>
</evidence>
<dbReference type="RefSeq" id="WP_073176872.1">
    <property type="nucleotide sequence ID" value="NZ_FQWL01000001.1"/>
</dbReference>
<dbReference type="PANTHER" id="PTHR38454:SF1">
    <property type="entry name" value="INTEGRAL MEMBRANE PROTEIN"/>
    <property type="match status" value="1"/>
</dbReference>
<feature type="transmembrane region" description="Helical" evidence="1">
    <location>
        <begin position="783"/>
        <end position="803"/>
    </location>
</feature>
<feature type="transmembrane region" description="Helical" evidence="1">
    <location>
        <begin position="7"/>
        <end position="27"/>
    </location>
</feature>
<keyword evidence="1" id="KW-0472">Membrane</keyword>
<keyword evidence="3" id="KW-1185">Reference proteome</keyword>
<proteinExistence type="predicted"/>
<dbReference type="OrthoDB" id="9772884at2"/>
<feature type="transmembrane region" description="Helical" evidence="1">
    <location>
        <begin position="223"/>
        <end position="243"/>
    </location>
</feature>
<feature type="transmembrane region" description="Helical" evidence="1">
    <location>
        <begin position="345"/>
        <end position="364"/>
    </location>
</feature>
<feature type="transmembrane region" description="Helical" evidence="1">
    <location>
        <begin position="192"/>
        <end position="211"/>
    </location>
</feature>
<dbReference type="PANTHER" id="PTHR38454">
    <property type="entry name" value="INTEGRAL MEMBRANE PROTEIN-RELATED"/>
    <property type="match status" value="1"/>
</dbReference>
<evidence type="ECO:0000313" key="2">
    <source>
        <dbReference type="EMBL" id="SHG34027.1"/>
    </source>
</evidence>
<dbReference type="EMBL" id="FQWL01000001">
    <property type="protein sequence ID" value="SHG34027.1"/>
    <property type="molecule type" value="Genomic_DNA"/>
</dbReference>
<sequence length="811" mass="91319">MNLSFKAVVTHLCVIAFFLLASLVYFYPVLQGKAIFQSDIAQYKGMAKERNDYKELSGEESYWTNSAFGGMPTYQLGANYEHDYVKKLDRLIRFLPRPADYLFLYFIGFYILMLCLKVDYRLAIVGALAFGFSTYFIIILGVGHNAKAHALGYIPMVLGGIVLVFRKKYLLGFILTALAMALEISANHYQMTYYFMLLVLLLGLVQLIYAIKDKKLKHFFASVGILIGAVLLSIATNATGLMATKEYADWSTRGKSELTINPDGSAKEVQTGLDRDYITYYSYGIAESLDLFVPRMFGGSGNEDLGKKSKVYEYLTGQGLSPTRAVEVSGLYLYWGPHPMSGPAAPAYVGAIVIFLFILGLILVDGKKKWWLLSGVILSLLLSWGKNFPALTNFMIDYFPLYNKFRAVSSIQVVLELCFPVLGILGVRELFRGKLKAAKKLKALKLCFFITLGLGVFIFVLKGFFDFVGQNDETYRQYFGDALLDILRRDRQAVYVSDTIRSLIYVTLAALTLWFFIKDKIGKNLVSILLGALVLFDLVGVSLRYVNEDDFVRQRQVNEPFQASQLDQMIQQDQSVYRVFDPQEGLNGARTSYFHKSVGGYHAAKPRRLQDLFEYHLYQNNLEVLNMLNVKYIIQQDEEGNNVPAVNDGANGPAWFVQNLKSVGSANEAITTLKDINSKTQAIINTKAFPTVTKLSYEVDSLAQIQVEDHRPNYIKYQSNNSNDGFAIFSEMHYPKGWNAYLDGQLEPHFKVNYALRGMKVPAGKHTIEFKFEPEVVRTGSQIALGSNILLGLVILGGIGLSFRRKKSEKE</sequence>
<feature type="transmembrane region" description="Helical" evidence="1">
    <location>
        <begin position="99"/>
        <end position="116"/>
    </location>
</feature>
<accession>A0A1M5J0B1</accession>
<feature type="transmembrane region" description="Helical" evidence="1">
    <location>
        <begin position="499"/>
        <end position="517"/>
    </location>
</feature>
<gene>
    <name evidence="2" type="ORF">SAMN04488116_1044</name>
</gene>
<feature type="transmembrane region" description="Helical" evidence="1">
    <location>
        <begin position="443"/>
        <end position="465"/>
    </location>
</feature>
<dbReference type="STRING" id="570519.SAMN04488116_1044"/>
<feature type="transmembrane region" description="Helical" evidence="1">
    <location>
        <begin position="411"/>
        <end position="431"/>
    </location>
</feature>